<feature type="compositionally biased region" description="Acidic residues" evidence="1">
    <location>
        <begin position="35"/>
        <end position="52"/>
    </location>
</feature>
<feature type="region of interest" description="Disordered" evidence="1">
    <location>
        <begin position="350"/>
        <end position="578"/>
    </location>
</feature>
<sequence>MAKPLGRTQTLSQLQSPSTPPPQETSDNNDYCDIQIDDWEDGTQPLDEDVTMDEPQATLGASLSVSQDAKQQRQVSPVPTEPDDPDPEFISNQLARLKIKVRDYGSYPPYAMSSPPPPLSATSVASGLVVSHHNTNSSAFAPLTPETFDPYKGLGEFEYRLRQHPRTLPIPGKTTRRLLDIGWISEDEVSKRCSEEDKKSLCEFDERNRIRALKLSELRKRREVEFGLSADSEETGSGFAWGFDPKTGAYPYLVMRYDAIPSYAERDRLVTGVRPLFVTVDRVMRMAMASERERERDRIEAEEALNQRKKDEEEKEREESHRIEVEMLEERAKEEREEAMGRAAAIHEGIKAPTTPNAGTIKLPPMGNNVYSTPTARKRSPQQAWADDEPDSGDENEDLEAKRLRLARSQSETWYEKERREQLEKQQQQSSDDQEIALSEPPLNDTSRSQSQSPRKPIVSPSHSRNPSNSRSSPSNLQSDSQSQFIPPEKQYPAPLSAYDPELYPDAASVIESQSQSQQTHYPHYYHHHHSQREDTPPVSGEGEEEELEDTRPNALKRSPKKGLKRGLTRGRTLVQIC</sequence>
<protein>
    <submittedName>
        <fullName evidence="2">Uncharacterized protein</fullName>
    </submittedName>
</protein>
<dbReference type="Proteomes" id="UP000629468">
    <property type="component" value="Unassembled WGS sequence"/>
</dbReference>
<feature type="region of interest" description="Disordered" evidence="1">
    <location>
        <begin position="289"/>
        <end position="335"/>
    </location>
</feature>
<feature type="compositionally biased region" description="Basic and acidic residues" evidence="1">
    <location>
        <begin position="290"/>
        <end position="335"/>
    </location>
</feature>
<name>A0A8H7EWM9_AGABI</name>
<feature type="compositionally biased region" description="Polar residues" evidence="1">
    <location>
        <begin position="59"/>
        <end position="77"/>
    </location>
</feature>
<reference evidence="2 3" key="1">
    <citation type="journal article" name="Sci. Rep.">
        <title>Telomere-to-telomere assembled and centromere annotated genomes of the two main subspecies of the button mushroom Agaricus bisporus reveal especially polymorphic chromosome ends.</title>
        <authorList>
            <person name="Sonnenberg A.S.M."/>
            <person name="Sedaghat-Telgerd N."/>
            <person name="Lavrijssen B."/>
            <person name="Ohm R.A."/>
            <person name="Hendrickx P.M."/>
            <person name="Scholtmeijer K."/>
            <person name="Baars J.J.P."/>
            <person name="van Peer A."/>
        </authorList>
    </citation>
    <scope>NUCLEOTIDE SEQUENCE [LARGE SCALE GENOMIC DNA]</scope>
    <source>
        <strain evidence="2 3">H119_p4</strain>
    </source>
</reference>
<comment type="caution">
    <text evidence="2">The sequence shown here is derived from an EMBL/GenBank/DDBJ whole genome shotgun (WGS) entry which is preliminary data.</text>
</comment>
<evidence type="ECO:0000256" key="1">
    <source>
        <dbReference type="SAM" id="MobiDB-lite"/>
    </source>
</evidence>
<gene>
    <name evidence="2" type="ORF">Agabi119p4_10476</name>
</gene>
<feature type="compositionally biased region" description="Low complexity" evidence="1">
    <location>
        <begin position="460"/>
        <end position="484"/>
    </location>
</feature>
<proteinExistence type="predicted"/>
<feature type="compositionally biased region" description="Basic residues" evidence="1">
    <location>
        <begin position="558"/>
        <end position="569"/>
    </location>
</feature>
<evidence type="ECO:0000313" key="2">
    <source>
        <dbReference type="EMBL" id="KAF7761067.1"/>
    </source>
</evidence>
<evidence type="ECO:0000313" key="3">
    <source>
        <dbReference type="Proteomes" id="UP000629468"/>
    </source>
</evidence>
<feature type="compositionally biased region" description="Acidic residues" evidence="1">
    <location>
        <begin position="386"/>
        <end position="398"/>
    </location>
</feature>
<feature type="compositionally biased region" description="Low complexity" evidence="1">
    <location>
        <begin position="8"/>
        <end position="17"/>
    </location>
</feature>
<feature type="compositionally biased region" description="Basic and acidic residues" evidence="1">
    <location>
        <begin position="414"/>
        <end position="424"/>
    </location>
</feature>
<feature type="compositionally biased region" description="Low complexity" evidence="1">
    <location>
        <begin position="513"/>
        <end position="523"/>
    </location>
</feature>
<organism evidence="2 3">
    <name type="scientific">Agaricus bisporus var. burnettii</name>
    <dbReference type="NCBI Taxonomy" id="192524"/>
    <lineage>
        <taxon>Eukaryota</taxon>
        <taxon>Fungi</taxon>
        <taxon>Dikarya</taxon>
        <taxon>Basidiomycota</taxon>
        <taxon>Agaricomycotina</taxon>
        <taxon>Agaricomycetes</taxon>
        <taxon>Agaricomycetidae</taxon>
        <taxon>Agaricales</taxon>
        <taxon>Agaricineae</taxon>
        <taxon>Agaricaceae</taxon>
        <taxon>Agaricus</taxon>
    </lineage>
</organism>
<dbReference type="AlphaFoldDB" id="A0A8H7EWM9"/>
<accession>A0A8H7EWM9</accession>
<dbReference type="EMBL" id="JABXXO010000014">
    <property type="protein sequence ID" value="KAF7761067.1"/>
    <property type="molecule type" value="Genomic_DNA"/>
</dbReference>
<feature type="region of interest" description="Disordered" evidence="1">
    <location>
        <begin position="1"/>
        <end position="89"/>
    </location>
</feature>
<feature type="compositionally biased region" description="Polar residues" evidence="1">
    <location>
        <begin position="444"/>
        <end position="454"/>
    </location>
</feature>